<dbReference type="OrthoDB" id="2957687at2759"/>
<evidence type="ECO:0000313" key="3">
    <source>
        <dbReference type="Proteomes" id="UP000799118"/>
    </source>
</evidence>
<feature type="region of interest" description="Disordered" evidence="1">
    <location>
        <begin position="50"/>
        <end position="107"/>
    </location>
</feature>
<feature type="compositionally biased region" description="Basic and acidic residues" evidence="1">
    <location>
        <begin position="88"/>
        <end position="97"/>
    </location>
</feature>
<gene>
    <name evidence="2" type="ORF">BT96DRAFT_1007801</name>
</gene>
<name>A0A6A4GH75_9AGAR</name>
<reference evidence="2" key="1">
    <citation type="journal article" date="2019" name="Environ. Microbiol.">
        <title>Fungal ecological strategies reflected in gene transcription - a case study of two litter decomposers.</title>
        <authorList>
            <person name="Barbi F."/>
            <person name="Kohler A."/>
            <person name="Barry K."/>
            <person name="Baskaran P."/>
            <person name="Daum C."/>
            <person name="Fauchery L."/>
            <person name="Ihrmark K."/>
            <person name="Kuo A."/>
            <person name="LaButti K."/>
            <person name="Lipzen A."/>
            <person name="Morin E."/>
            <person name="Grigoriev I.V."/>
            <person name="Henrissat B."/>
            <person name="Lindahl B."/>
            <person name="Martin F."/>
        </authorList>
    </citation>
    <scope>NUCLEOTIDE SEQUENCE</scope>
    <source>
        <strain evidence="2">JB14</strain>
    </source>
</reference>
<dbReference type="Proteomes" id="UP000799118">
    <property type="component" value="Unassembled WGS sequence"/>
</dbReference>
<evidence type="ECO:0000256" key="1">
    <source>
        <dbReference type="SAM" id="MobiDB-lite"/>
    </source>
</evidence>
<keyword evidence="3" id="KW-1185">Reference proteome</keyword>
<organism evidence="2 3">
    <name type="scientific">Gymnopus androsaceus JB14</name>
    <dbReference type="NCBI Taxonomy" id="1447944"/>
    <lineage>
        <taxon>Eukaryota</taxon>
        <taxon>Fungi</taxon>
        <taxon>Dikarya</taxon>
        <taxon>Basidiomycota</taxon>
        <taxon>Agaricomycotina</taxon>
        <taxon>Agaricomycetes</taxon>
        <taxon>Agaricomycetidae</taxon>
        <taxon>Agaricales</taxon>
        <taxon>Marasmiineae</taxon>
        <taxon>Omphalotaceae</taxon>
        <taxon>Gymnopus</taxon>
    </lineage>
</organism>
<dbReference type="AlphaFoldDB" id="A0A6A4GH75"/>
<feature type="compositionally biased region" description="Low complexity" evidence="1">
    <location>
        <begin position="70"/>
        <end position="79"/>
    </location>
</feature>
<accession>A0A6A4GH75</accession>
<proteinExistence type="predicted"/>
<dbReference type="EMBL" id="ML770094">
    <property type="protein sequence ID" value="KAE9384703.1"/>
    <property type="molecule type" value="Genomic_DNA"/>
</dbReference>
<protein>
    <submittedName>
        <fullName evidence="2">Uncharacterized protein</fullName>
    </submittedName>
</protein>
<evidence type="ECO:0000313" key="2">
    <source>
        <dbReference type="EMBL" id="KAE9384703.1"/>
    </source>
</evidence>
<sequence>MSNLLSPGTTTITTFSSLRSAPHPRVIPLFSSTVSRRCFGQPSIHKELRSKPLFHPYPTTKHPTPLNVVDSSSSGDAPAPSSPLTPMTDEHPHERTESSIPVLTPPPPGTLTVASLKLPTATARDYHVIAKSTINSCNLDINSSLSEQDSNSKEAARSLLEEKIPCLSNHEDHWGADILF</sequence>